<evidence type="ECO:0000313" key="5">
    <source>
        <dbReference type="Proteomes" id="UP000019091"/>
    </source>
</evidence>
<dbReference type="InterPro" id="IPR009155">
    <property type="entry name" value="Cyt_b562"/>
</dbReference>
<dbReference type="EMBL" id="CP006954">
    <property type="protein sequence ID" value="AHG81055.1"/>
    <property type="molecule type" value="Genomic_DNA"/>
</dbReference>
<evidence type="ECO:0000313" key="4">
    <source>
        <dbReference type="EMBL" id="AHG81055.1"/>
    </source>
</evidence>
<dbReference type="Pfam" id="PF07361">
    <property type="entry name" value="Cytochrom_B562"/>
    <property type="match status" value="1"/>
</dbReference>
<reference evidence="4 5" key="1">
    <citation type="journal article" date="2014" name="Genome Announc.">
        <title>Complete Closed Genome Sequences of Three Bibersteinia trehalosi Nasopharyngeal Isolates from Cattle with Shipping Fever.</title>
        <authorList>
            <person name="Harhay G.P."/>
            <person name="McVey D.S."/>
            <person name="Koren S."/>
            <person name="Phillippy A.M."/>
            <person name="Bono J."/>
            <person name="Harhay D.M."/>
            <person name="Clawson M.L."/>
            <person name="Heaton M.P."/>
            <person name="Chitko-McKown C.G."/>
            <person name="Korlach J."/>
            <person name="Smith T.P."/>
        </authorList>
    </citation>
    <scope>NUCLEOTIDE SEQUENCE [LARGE SCALE GENOMIC DNA]</scope>
    <source>
        <strain evidence="4 5">USDA-ARS-USMARC-188</strain>
    </source>
</reference>
<protein>
    <submittedName>
        <fullName evidence="4">Soluble cytochrome b562</fullName>
    </submittedName>
</protein>
<dbReference type="GO" id="GO:0005506">
    <property type="term" value="F:iron ion binding"/>
    <property type="evidence" value="ECO:0007669"/>
    <property type="project" value="InterPro"/>
</dbReference>
<dbReference type="GO" id="GO:0020037">
    <property type="term" value="F:heme binding"/>
    <property type="evidence" value="ECO:0007669"/>
    <property type="project" value="InterPro"/>
</dbReference>
<dbReference type="InterPro" id="IPR010980">
    <property type="entry name" value="Cyt_c/b562"/>
</dbReference>
<evidence type="ECO:0000256" key="2">
    <source>
        <dbReference type="ARBA" id="ARBA00022729"/>
    </source>
</evidence>
<sequence>MLECMMKLRQLFALLMLGLASFASANVSMEMFQMNRQVGGLINATSVEAFQQSATDFVKAANEAREKMPRSLIDEPERFEGYQKAMDEVIDIVMTAYELAGQGKLEEAKALASKLNQLKKQYHTEYK</sequence>
<gene>
    <name evidence="4" type="ORF">F542_3370</name>
</gene>
<organism evidence="4 5">
    <name type="scientific">Bibersteinia trehalosi USDA-ARS-USMARC-188</name>
    <dbReference type="NCBI Taxonomy" id="1263829"/>
    <lineage>
        <taxon>Bacteria</taxon>
        <taxon>Pseudomonadati</taxon>
        <taxon>Pseudomonadota</taxon>
        <taxon>Gammaproteobacteria</taxon>
        <taxon>Pasteurellales</taxon>
        <taxon>Pasteurellaceae</taxon>
        <taxon>Bibersteinia</taxon>
    </lineage>
</organism>
<dbReference type="GO" id="GO:0022900">
    <property type="term" value="P:electron transport chain"/>
    <property type="evidence" value="ECO:0007669"/>
    <property type="project" value="InterPro"/>
</dbReference>
<dbReference type="GO" id="GO:0009055">
    <property type="term" value="F:electron transfer activity"/>
    <property type="evidence" value="ECO:0007669"/>
    <property type="project" value="InterPro"/>
</dbReference>
<dbReference type="AlphaFoldDB" id="A0A4V7I7S7"/>
<dbReference type="GO" id="GO:0042597">
    <property type="term" value="C:periplasmic space"/>
    <property type="evidence" value="ECO:0007669"/>
    <property type="project" value="InterPro"/>
</dbReference>
<name>A0A4V7I7S7_BIBTR</name>
<dbReference type="SUPFAM" id="SSF47175">
    <property type="entry name" value="Cytochromes"/>
    <property type="match status" value="1"/>
</dbReference>
<feature type="signal peptide" evidence="3">
    <location>
        <begin position="1"/>
        <end position="25"/>
    </location>
</feature>
<accession>A0A4V7I7S7</accession>
<dbReference type="KEGG" id="btre:F542_3370"/>
<keyword evidence="2 3" id="KW-0732">Signal</keyword>
<evidence type="ECO:0000256" key="1">
    <source>
        <dbReference type="ARBA" id="ARBA00005523"/>
    </source>
</evidence>
<dbReference type="Proteomes" id="UP000019091">
    <property type="component" value="Chromosome"/>
</dbReference>
<comment type="similarity">
    <text evidence="1">Belongs to the cytochrome b562 family.</text>
</comment>
<evidence type="ECO:0000256" key="3">
    <source>
        <dbReference type="SAM" id="SignalP"/>
    </source>
</evidence>
<dbReference type="Gene3D" id="1.20.120.10">
    <property type="entry name" value="Cytochrome c/b562"/>
    <property type="match status" value="1"/>
</dbReference>
<feature type="chain" id="PRO_5020582687" evidence="3">
    <location>
        <begin position="26"/>
        <end position="127"/>
    </location>
</feature>
<proteinExistence type="inferred from homology"/>